<name>A0A7T2GJU2_9SPHN</name>
<gene>
    <name evidence="3" type="ORF">IC614_10880</name>
</gene>
<dbReference type="EMBL" id="CP065592">
    <property type="protein sequence ID" value="QPQ54813.1"/>
    <property type="molecule type" value="Genomic_DNA"/>
</dbReference>
<evidence type="ECO:0000313" key="3">
    <source>
        <dbReference type="EMBL" id="QPQ54813.1"/>
    </source>
</evidence>
<dbReference type="Proteomes" id="UP000594873">
    <property type="component" value="Chromosome"/>
</dbReference>
<accession>A0A7T2GJU2</accession>
<dbReference type="SUPFAM" id="SSF52833">
    <property type="entry name" value="Thioredoxin-like"/>
    <property type="match status" value="1"/>
</dbReference>
<keyword evidence="1" id="KW-0732">Signal</keyword>
<dbReference type="RefSeq" id="WP_200971464.1">
    <property type="nucleotide sequence ID" value="NZ_CP065592.1"/>
</dbReference>
<protein>
    <submittedName>
        <fullName evidence="3">Thioredoxin domain-containing protein</fullName>
    </submittedName>
</protein>
<organism evidence="3 4">
    <name type="scientific">Allosphingosinicella flava</name>
    <dbReference type="NCBI Taxonomy" id="2771430"/>
    <lineage>
        <taxon>Bacteria</taxon>
        <taxon>Pseudomonadati</taxon>
        <taxon>Pseudomonadota</taxon>
        <taxon>Alphaproteobacteria</taxon>
        <taxon>Sphingomonadales</taxon>
        <taxon>Sphingomonadaceae</taxon>
        <taxon>Allosphingosinicella</taxon>
    </lineage>
</organism>
<reference evidence="3 4" key="1">
    <citation type="submission" date="2020-11" db="EMBL/GenBank/DDBJ databases">
        <title>Genome seq and assembly of Sphingosinicella sp.</title>
        <authorList>
            <person name="Chhetri G."/>
        </authorList>
    </citation>
    <scope>NUCLEOTIDE SEQUENCE [LARGE SCALE GENOMIC DNA]</scope>
    <source>
        <strain evidence="3 4">UDD2</strain>
    </source>
</reference>
<dbReference type="KEGG" id="sflv:IC614_10880"/>
<evidence type="ECO:0000259" key="2">
    <source>
        <dbReference type="Pfam" id="PF13462"/>
    </source>
</evidence>
<feature type="chain" id="PRO_5032997036" evidence="1">
    <location>
        <begin position="21"/>
        <end position="252"/>
    </location>
</feature>
<evidence type="ECO:0000256" key="1">
    <source>
        <dbReference type="SAM" id="SignalP"/>
    </source>
</evidence>
<evidence type="ECO:0000313" key="4">
    <source>
        <dbReference type="Proteomes" id="UP000594873"/>
    </source>
</evidence>
<dbReference type="Pfam" id="PF13462">
    <property type="entry name" value="Thioredoxin_4"/>
    <property type="match status" value="1"/>
</dbReference>
<sequence length="252" mass="26492">MKAVYFGGAAALILALTACGGTGDSGNGSASSADLNAPLEQIAAPNGGDWTQVVEQTPEGGFRMGNPNAPVKLVELGSLTCSHCAAFSEEGAPQLENEYVKSGQVSFEFRNFVRDPLDIAAALLTRCGGATPFFKITDQMFAAQAQYMQRAGALDAATQQRLQALPQQQLPAEYARAAGLVDFVKMRGVPESKANACLADQAEMQKLVSIVNTANAQYPGIPGTPAFIINGNLVPDAASWEQLEPALREALK</sequence>
<proteinExistence type="predicted"/>
<dbReference type="AlphaFoldDB" id="A0A7T2GJU2"/>
<feature type="domain" description="Thioredoxin-like fold" evidence="2">
    <location>
        <begin position="60"/>
        <end position="247"/>
    </location>
</feature>
<dbReference type="InterPro" id="IPR036249">
    <property type="entry name" value="Thioredoxin-like_sf"/>
</dbReference>
<feature type="signal peptide" evidence="1">
    <location>
        <begin position="1"/>
        <end position="20"/>
    </location>
</feature>
<dbReference type="Gene3D" id="3.40.30.10">
    <property type="entry name" value="Glutaredoxin"/>
    <property type="match status" value="1"/>
</dbReference>
<keyword evidence="4" id="KW-1185">Reference proteome</keyword>
<dbReference type="PROSITE" id="PS51257">
    <property type="entry name" value="PROKAR_LIPOPROTEIN"/>
    <property type="match status" value="1"/>
</dbReference>
<dbReference type="Gene3D" id="1.10.40.110">
    <property type="match status" value="1"/>
</dbReference>
<dbReference type="InterPro" id="IPR012336">
    <property type="entry name" value="Thioredoxin-like_fold"/>
</dbReference>